<dbReference type="OrthoDB" id="4863639at2759"/>
<keyword evidence="1" id="KW-0732">Signal</keyword>
<evidence type="ECO:0000256" key="1">
    <source>
        <dbReference type="SAM" id="SignalP"/>
    </source>
</evidence>
<feature type="signal peptide" evidence="1">
    <location>
        <begin position="1"/>
        <end position="21"/>
    </location>
</feature>
<keyword evidence="3" id="KW-1185">Reference proteome</keyword>
<evidence type="ECO:0000313" key="3">
    <source>
        <dbReference type="Proteomes" id="UP000253664"/>
    </source>
</evidence>
<organism evidence="2 3">
    <name type="scientific">Ophiocordyceps polyrhachis-furcata BCC 54312</name>
    <dbReference type="NCBI Taxonomy" id="1330021"/>
    <lineage>
        <taxon>Eukaryota</taxon>
        <taxon>Fungi</taxon>
        <taxon>Dikarya</taxon>
        <taxon>Ascomycota</taxon>
        <taxon>Pezizomycotina</taxon>
        <taxon>Sordariomycetes</taxon>
        <taxon>Hypocreomycetidae</taxon>
        <taxon>Hypocreales</taxon>
        <taxon>Ophiocordycipitaceae</taxon>
        <taxon>Ophiocordyceps</taxon>
    </lineage>
</organism>
<evidence type="ECO:0000313" key="2">
    <source>
        <dbReference type="EMBL" id="RCI13225.1"/>
    </source>
</evidence>
<comment type="caution">
    <text evidence="2">The sequence shown here is derived from an EMBL/GenBank/DDBJ whole genome shotgun (WGS) entry which is preliminary data.</text>
</comment>
<proteinExistence type="predicted"/>
<protein>
    <recommendedName>
        <fullName evidence="4">Secreted protein</fullName>
    </recommendedName>
</protein>
<sequence>MKPLRLLLPAWATSSAVLVAAFPISPQGPCDPFKVDQILLGKLGHEACCSYGRCKRDVVVSEMPTTEKTKATSSP</sequence>
<evidence type="ECO:0008006" key="4">
    <source>
        <dbReference type="Google" id="ProtNLM"/>
    </source>
</evidence>
<dbReference type="Proteomes" id="UP000253664">
    <property type="component" value="Unassembled WGS sequence"/>
</dbReference>
<name>A0A367LFN1_9HYPO</name>
<dbReference type="EMBL" id="LKCN02000007">
    <property type="protein sequence ID" value="RCI13225.1"/>
    <property type="molecule type" value="Genomic_DNA"/>
</dbReference>
<accession>A0A367LFN1</accession>
<gene>
    <name evidence="2" type="ORF">L249_0282</name>
</gene>
<feature type="chain" id="PRO_5017008522" description="Secreted protein" evidence="1">
    <location>
        <begin position="22"/>
        <end position="75"/>
    </location>
</feature>
<dbReference type="AlphaFoldDB" id="A0A367LFN1"/>
<reference evidence="2 3" key="1">
    <citation type="journal article" date="2015" name="BMC Genomics">
        <title>Insights from the genome of Ophiocordyceps polyrhachis-furcata to pathogenicity and host specificity in insect fungi.</title>
        <authorList>
            <person name="Wichadakul D."/>
            <person name="Kobmoo N."/>
            <person name="Ingsriswang S."/>
            <person name="Tangphatsornruang S."/>
            <person name="Chantasingh D."/>
            <person name="Luangsa-ard J.J."/>
            <person name="Eurwilaichitr L."/>
        </authorList>
    </citation>
    <scope>NUCLEOTIDE SEQUENCE [LARGE SCALE GENOMIC DNA]</scope>
    <source>
        <strain evidence="2 3">BCC 54312</strain>
    </source>
</reference>